<feature type="region of interest" description="Disordered" evidence="9">
    <location>
        <begin position="16"/>
        <end position="60"/>
    </location>
</feature>
<dbReference type="SUPFAM" id="SSF57667">
    <property type="entry name" value="beta-beta-alpha zinc fingers"/>
    <property type="match status" value="1"/>
</dbReference>
<accession>A0AAV0YT50</accession>
<evidence type="ECO:0000259" key="10">
    <source>
        <dbReference type="PROSITE" id="PS50157"/>
    </source>
</evidence>
<evidence type="ECO:0000256" key="5">
    <source>
        <dbReference type="ARBA" id="ARBA00023015"/>
    </source>
</evidence>
<evidence type="ECO:0000256" key="3">
    <source>
        <dbReference type="ARBA" id="ARBA00022771"/>
    </source>
</evidence>
<organism evidence="11 12">
    <name type="scientific">Vicia faba</name>
    <name type="common">Broad bean</name>
    <name type="synonym">Faba vulgaris</name>
    <dbReference type="NCBI Taxonomy" id="3906"/>
    <lineage>
        <taxon>Eukaryota</taxon>
        <taxon>Viridiplantae</taxon>
        <taxon>Streptophyta</taxon>
        <taxon>Embryophyta</taxon>
        <taxon>Tracheophyta</taxon>
        <taxon>Spermatophyta</taxon>
        <taxon>Magnoliopsida</taxon>
        <taxon>eudicotyledons</taxon>
        <taxon>Gunneridae</taxon>
        <taxon>Pentapetalae</taxon>
        <taxon>rosids</taxon>
        <taxon>fabids</taxon>
        <taxon>Fabales</taxon>
        <taxon>Fabaceae</taxon>
        <taxon>Papilionoideae</taxon>
        <taxon>50 kb inversion clade</taxon>
        <taxon>NPAAA clade</taxon>
        <taxon>Hologalegina</taxon>
        <taxon>IRL clade</taxon>
        <taxon>Fabeae</taxon>
        <taxon>Vicia</taxon>
    </lineage>
</organism>
<evidence type="ECO:0000256" key="9">
    <source>
        <dbReference type="SAM" id="MobiDB-lite"/>
    </source>
</evidence>
<dbReference type="PANTHER" id="PTHR45801:SF5">
    <property type="entry name" value="OS05G0286100 PROTEIN"/>
    <property type="match status" value="1"/>
</dbReference>
<keyword evidence="3 8" id="KW-0863">Zinc-finger</keyword>
<keyword evidence="12" id="KW-1185">Reference proteome</keyword>
<reference evidence="11 12" key="1">
    <citation type="submission" date="2023-01" db="EMBL/GenBank/DDBJ databases">
        <authorList>
            <person name="Kreplak J."/>
        </authorList>
    </citation>
    <scope>NUCLEOTIDE SEQUENCE [LARGE SCALE GENOMIC DNA]</scope>
</reference>
<keyword evidence="7" id="KW-0539">Nucleus</keyword>
<dbReference type="InterPro" id="IPR036236">
    <property type="entry name" value="Znf_C2H2_sf"/>
</dbReference>
<dbReference type="InterPro" id="IPR052426">
    <property type="entry name" value="Plant_dev_regulator"/>
</dbReference>
<dbReference type="PANTHER" id="PTHR45801">
    <property type="entry name" value="OS07G0101800 PROTEIN"/>
    <property type="match status" value="1"/>
</dbReference>
<evidence type="ECO:0000256" key="2">
    <source>
        <dbReference type="ARBA" id="ARBA00022723"/>
    </source>
</evidence>
<dbReference type="Proteomes" id="UP001157006">
    <property type="component" value="Chromosome 1L"/>
</dbReference>
<dbReference type="GO" id="GO:0005634">
    <property type="term" value="C:nucleus"/>
    <property type="evidence" value="ECO:0007669"/>
    <property type="project" value="UniProtKB-SubCell"/>
</dbReference>
<dbReference type="InterPro" id="IPR013087">
    <property type="entry name" value="Znf_C2H2_type"/>
</dbReference>
<keyword evidence="6" id="KW-0804">Transcription</keyword>
<dbReference type="GO" id="GO:0008270">
    <property type="term" value="F:zinc ion binding"/>
    <property type="evidence" value="ECO:0007669"/>
    <property type="project" value="UniProtKB-KW"/>
</dbReference>
<dbReference type="EMBL" id="OX451736">
    <property type="protein sequence ID" value="CAI8589049.1"/>
    <property type="molecule type" value="Genomic_DNA"/>
</dbReference>
<keyword evidence="2" id="KW-0479">Metal-binding</keyword>
<dbReference type="SMART" id="SM00355">
    <property type="entry name" value="ZnF_C2H2"/>
    <property type="match status" value="1"/>
</dbReference>
<evidence type="ECO:0000256" key="8">
    <source>
        <dbReference type="PROSITE-ProRule" id="PRU00042"/>
    </source>
</evidence>
<evidence type="ECO:0000313" key="11">
    <source>
        <dbReference type="EMBL" id="CAI8589049.1"/>
    </source>
</evidence>
<protein>
    <recommendedName>
        <fullName evidence="10">C2H2-type domain-containing protein</fullName>
    </recommendedName>
</protein>
<dbReference type="Pfam" id="PF13912">
    <property type="entry name" value="zf-C2H2_6"/>
    <property type="match status" value="1"/>
</dbReference>
<name>A0AAV0YT50_VICFA</name>
<feature type="compositionally biased region" description="Low complexity" evidence="9">
    <location>
        <begin position="21"/>
        <end position="41"/>
    </location>
</feature>
<keyword evidence="4" id="KW-0862">Zinc</keyword>
<dbReference type="Gene3D" id="3.30.160.60">
    <property type="entry name" value="Classic Zinc Finger"/>
    <property type="match status" value="1"/>
</dbReference>
<evidence type="ECO:0000256" key="6">
    <source>
        <dbReference type="ARBA" id="ARBA00023163"/>
    </source>
</evidence>
<dbReference type="PROSITE" id="PS50157">
    <property type="entry name" value="ZINC_FINGER_C2H2_2"/>
    <property type="match status" value="1"/>
</dbReference>
<evidence type="ECO:0000256" key="1">
    <source>
        <dbReference type="ARBA" id="ARBA00004123"/>
    </source>
</evidence>
<sequence length="245" mass="27576">MVAPPDIALLSMTTTTHIHKSSQSQSQSPSNPNTTTPSSSTWMWNPKQQHREHEHEDEDSWEVRAFAEDTRNIMNATWPPRSYTCSFCRREFRSAQALGGHMNVHRRDRARLHQNQPPLNSSSHHPSSTFIHIPPQELVNAGLCLFYHSPNPNISSFNHSNGDSPSTLLSISSSYPTNNLMMQTQTQTCSPTPFHFQANSTRNFINNSISSFSNKPAICTSIDDKVHEIEELDLELRLGSKPSPA</sequence>
<evidence type="ECO:0000313" key="12">
    <source>
        <dbReference type="Proteomes" id="UP001157006"/>
    </source>
</evidence>
<proteinExistence type="predicted"/>
<evidence type="ECO:0000256" key="7">
    <source>
        <dbReference type="ARBA" id="ARBA00023242"/>
    </source>
</evidence>
<gene>
    <name evidence="11" type="ORF">VFH_I376040</name>
</gene>
<dbReference type="AlphaFoldDB" id="A0AAV0YT50"/>
<dbReference type="PROSITE" id="PS00028">
    <property type="entry name" value="ZINC_FINGER_C2H2_1"/>
    <property type="match status" value="1"/>
</dbReference>
<keyword evidence="5" id="KW-0805">Transcription regulation</keyword>
<feature type="domain" description="C2H2-type" evidence="10">
    <location>
        <begin position="83"/>
        <end position="110"/>
    </location>
</feature>
<comment type="subcellular location">
    <subcellularLocation>
        <location evidence="1">Nucleus</location>
    </subcellularLocation>
</comment>
<evidence type="ECO:0000256" key="4">
    <source>
        <dbReference type="ARBA" id="ARBA00022833"/>
    </source>
</evidence>